<dbReference type="InterPro" id="IPR003837">
    <property type="entry name" value="GatC"/>
</dbReference>
<dbReference type="OrthoDB" id="5522061at2759"/>
<dbReference type="EMBL" id="MVBO01000052">
    <property type="protein sequence ID" value="OZJ04134.1"/>
    <property type="molecule type" value="Genomic_DNA"/>
</dbReference>
<protein>
    <submittedName>
        <fullName evidence="2">Uncharacterized protein</fullName>
    </submittedName>
</protein>
<dbReference type="Pfam" id="PF02686">
    <property type="entry name" value="GatC"/>
    <property type="match status" value="1"/>
</dbReference>
<dbReference type="Proteomes" id="UP000242875">
    <property type="component" value="Unassembled WGS sequence"/>
</dbReference>
<feature type="region of interest" description="Disordered" evidence="1">
    <location>
        <begin position="60"/>
        <end position="79"/>
    </location>
</feature>
<gene>
    <name evidence="2" type="ORF">BZG36_02832</name>
</gene>
<dbReference type="SUPFAM" id="SSF141000">
    <property type="entry name" value="Glu-tRNAGln amidotransferase C subunit"/>
    <property type="match status" value="1"/>
</dbReference>
<organism evidence="2 3">
    <name type="scientific">Bifiguratus adelaidae</name>
    <dbReference type="NCBI Taxonomy" id="1938954"/>
    <lineage>
        <taxon>Eukaryota</taxon>
        <taxon>Fungi</taxon>
        <taxon>Fungi incertae sedis</taxon>
        <taxon>Mucoromycota</taxon>
        <taxon>Mucoromycotina</taxon>
        <taxon>Endogonomycetes</taxon>
        <taxon>Endogonales</taxon>
        <taxon>Endogonales incertae sedis</taxon>
        <taxon>Bifiguratus</taxon>
    </lineage>
</organism>
<name>A0A261Y0W1_9FUNG</name>
<dbReference type="AlphaFoldDB" id="A0A261Y0W1"/>
<proteinExistence type="predicted"/>
<comment type="caution">
    <text evidence="2">The sequence shown here is derived from an EMBL/GenBank/DDBJ whole genome shotgun (WGS) entry which is preliminary data.</text>
</comment>
<dbReference type="InterPro" id="IPR036113">
    <property type="entry name" value="Asp/Glu-ADT_sf_sub_c"/>
</dbReference>
<evidence type="ECO:0000313" key="2">
    <source>
        <dbReference type="EMBL" id="OZJ04134.1"/>
    </source>
</evidence>
<reference evidence="2 3" key="1">
    <citation type="journal article" date="2017" name="Mycologia">
        <title>Bifiguratus adelaidae, gen. et sp. nov., a new member of Mucoromycotina in endophytic and soil-dwelling habitats.</title>
        <authorList>
            <person name="Torres-Cruz T.J."/>
            <person name="Billingsley Tobias T.L."/>
            <person name="Almatruk M."/>
            <person name="Hesse C."/>
            <person name="Kuske C.R."/>
            <person name="Desiro A."/>
            <person name="Benucci G.M."/>
            <person name="Bonito G."/>
            <person name="Stajich J.E."/>
            <person name="Dunlap C."/>
            <person name="Arnold A.E."/>
            <person name="Porras-Alfaro A."/>
        </authorList>
    </citation>
    <scope>NUCLEOTIDE SEQUENCE [LARGE SCALE GENOMIC DNA]</scope>
    <source>
        <strain evidence="2 3">AZ0501</strain>
    </source>
</reference>
<evidence type="ECO:0000256" key="1">
    <source>
        <dbReference type="SAM" id="MobiDB-lite"/>
    </source>
</evidence>
<sequence>MIWYVVAIPPAAAANGRTLQEASWSVTSLLPDGSKGTTILSAEDTHRLLKLAHLSVPNRLPATGTQQEASKSDAMPSAATRQRFTVDSLTEDLNNIAHFVHHIQKVDTTGVIPMRGLWPEGTGLRLREDEPVPQPDLLSHAKRRSGHYYVIED</sequence>
<keyword evidence="3" id="KW-1185">Reference proteome</keyword>
<dbReference type="GO" id="GO:0006450">
    <property type="term" value="P:regulation of translational fidelity"/>
    <property type="evidence" value="ECO:0007669"/>
    <property type="project" value="InterPro"/>
</dbReference>
<accession>A0A261Y0W1</accession>
<evidence type="ECO:0000313" key="3">
    <source>
        <dbReference type="Proteomes" id="UP000242875"/>
    </source>
</evidence>